<dbReference type="InterPro" id="IPR007757">
    <property type="entry name" value="MT-A70-like"/>
</dbReference>
<evidence type="ECO:0000256" key="3">
    <source>
        <dbReference type="ARBA" id="ARBA00022691"/>
    </source>
</evidence>
<dbReference type="PANTHER" id="PTHR12829:SF7">
    <property type="entry name" value="N6-ADENOSINE-METHYLTRANSFERASE CATALYTIC SUBUNIT"/>
    <property type="match status" value="1"/>
</dbReference>
<feature type="compositionally biased region" description="Basic and acidic residues" evidence="5">
    <location>
        <begin position="192"/>
        <end position="210"/>
    </location>
</feature>
<dbReference type="OrthoDB" id="9800596at2"/>
<evidence type="ECO:0000256" key="5">
    <source>
        <dbReference type="SAM" id="MobiDB-lite"/>
    </source>
</evidence>
<feature type="region of interest" description="Disordered" evidence="5">
    <location>
        <begin position="185"/>
        <end position="210"/>
    </location>
</feature>
<dbReference type="GO" id="GO:0032259">
    <property type="term" value="P:methylation"/>
    <property type="evidence" value="ECO:0007669"/>
    <property type="project" value="UniProtKB-KW"/>
</dbReference>
<keyword evidence="3" id="KW-0949">S-adenosyl-L-methionine</keyword>
<evidence type="ECO:0000313" key="7">
    <source>
        <dbReference type="Proteomes" id="UP000325255"/>
    </source>
</evidence>
<evidence type="ECO:0000313" key="6">
    <source>
        <dbReference type="EMBL" id="KAA5611662.1"/>
    </source>
</evidence>
<dbReference type="SUPFAM" id="SSF53335">
    <property type="entry name" value="S-adenosyl-L-methionine-dependent methyltransferases"/>
    <property type="match status" value="1"/>
</dbReference>
<comment type="caution">
    <text evidence="6">The sequence shown here is derived from an EMBL/GenBank/DDBJ whole genome shotgun (WGS) entry which is preliminary data.</text>
</comment>
<dbReference type="GO" id="GO:0008168">
    <property type="term" value="F:methyltransferase activity"/>
    <property type="evidence" value="ECO:0007669"/>
    <property type="project" value="UniProtKB-KW"/>
</dbReference>
<dbReference type="AlphaFoldDB" id="A0A5M6ITR8"/>
<keyword evidence="7" id="KW-1185">Reference proteome</keyword>
<dbReference type="RefSeq" id="WP_150041436.1">
    <property type="nucleotide sequence ID" value="NZ_OW485606.1"/>
</dbReference>
<accession>A0A5M6ITR8</accession>
<sequence length="210" mass="23913">MTWPFEELRRRAYRVVLADPPWSWRSWSPKGLGKSPQRHYECMDLHAIKALPVRELAHPDGCCLVMWATAPMLPQAFEALAAWGFAYTTAAAWGKLSKRSAGLGDPSAKMAFGPGYRLRSAAEFILWGAVGEPRQLVRDVRNLILAPVREHSRKPDRLHADLERMFDGPRCELFARASRENWDTWGNQATRFDQKEDTHGRNDDSRPAAE</sequence>
<dbReference type="Proteomes" id="UP000325255">
    <property type="component" value="Unassembled WGS sequence"/>
</dbReference>
<reference evidence="6 7" key="1">
    <citation type="submission" date="2019-09" db="EMBL/GenBank/DDBJ databases">
        <title>Genome sequence of Rhodovastum atsumiense, a diverse member of the Acetobacteraceae family of non-sulfur purple photosynthetic bacteria.</title>
        <authorList>
            <person name="Meyer T."/>
            <person name="Kyndt J."/>
        </authorList>
    </citation>
    <scope>NUCLEOTIDE SEQUENCE [LARGE SCALE GENOMIC DNA]</scope>
    <source>
        <strain evidence="6 7">DSM 21279</strain>
    </source>
</reference>
<evidence type="ECO:0000256" key="2">
    <source>
        <dbReference type="ARBA" id="ARBA00022679"/>
    </source>
</evidence>
<evidence type="ECO:0000256" key="4">
    <source>
        <dbReference type="PROSITE-ProRule" id="PRU00489"/>
    </source>
</evidence>
<dbReference type="InterPro" id="IPR029063">
    <property type="entry name" value="SAM-dependent_MTases_sf"/>
</dbReference>
<dbReference type="PROSITE" id="PS51143">
    <property type="entry name" value="MT_A70"/>
    <property type="match status" value="1"/>
</dbReference>
<keyword evidence="2 6" id="KW-0808">Transferase</keyword>
<keyword evidence="1 6" id="KW-0489">Methyltransferase</keyword>
<dbReference type="PANTHER" id="PTHR12829">
    <property type="entry name" value="N6-ADENOSINE-METHYLTRANSFERASE"/>
    <property type="match status" value="1"/>
</dbReference>
<dbReference type="Pfam" id="PF05063">
    <property type="entry name" value="MT-A70"/>
    <property type="match status" value="1"/>
</dbReference>
<comment type="similarity">
    <text evidence="4">Belongs to the MT-A70-like family.</text>
</comment>
<evidence type="ECO:0000256" key="1">
    <source>
        <dbReference type="ARBA" id="ARBA00022603"/>
    </source>
</evidence>
<dbReference type="EMBL" id="VWPK01000019">
    <property type="protein sequence ID" value="KAA5611662.1"/>
    <property type="molecule type" value="Genomic_DNA"/>
</dbReference>
<name>A0A5M6ITR8_9PROT</name>
<protein>
    <submittedName>
        <fullName evidence="6">DNA methyltransferase</fullName>
    </submittedName>
</protein>
<organism evidence="6 7">
    <name type="scientific">Rhodovastum atsumiense</name>
    <dbReference type="NCBI Taxonomy" id="504468"/>
    <lineage>
        <taxon>Bacteria</taxon>
        <taxon>Pseudomonadati</taxon>
        <taxon>Pseudomonadota</taxon>
        <taxon>Alphaproteobacteria</taxon>
        <taxon>Acetobacterales</taxon>
        <taxon>Acetobacteraceae</taxon>
        <taxon>Rhodovastum</taxon>
    </lineage>
</organism>
<proteinExistence type="inferred from homology"/>
<gene>
    <name evidence="6" type="ORF">F1189_13360</name>
</gene>